<comment type="caution">
    <text evidence="3">The sequence shown here is derived from an EMBL/GenBank/DDBJ whole genome shotgun (WGS) entry which is preliminary data.</text>
</comment>
<dbReference type="GO" id="GO:0016787">
    <property type="term" value="F:hydrolase activity"/>
    <property type="evidence" value="ECO:0007669"/>
    <property type="project" value="InterPro"/>
</dbReference>
<protein>
    <recommendedName>
        <fullName evidence="2">Helicase ATP-binding domain-containing protein</fullName>
    </recommendedName>
</protein>
<feature type="domain" description="Helicase ATP-binding" evidence="2">
    <location>
        <begin position="194"/>
        <end position="397"/>
    </location>
</feature>
<dbReference type="CDD" id="cd18785">
    <property type="entry name" value="SF2_C"/>
    <property type="match status" value="1"/>
</dbReference>
<dbReference type="InterPro" id="IPR050742">
    <property type="entry name" value="Helicase_Restrict-Modif_Enz"/>
</dbReference>
<dbReference type="PROSITE" id="PS51192">
    <property type="entry name" value="HELICASE_ATP_BIND_1"/>
    <property type="match status" value="1"/>
</dbReference>
<dbReference type="Pfam" id="PF04851">
    <property type="entry name" value="ResIII"/>
    <property type="match status" value="1"/>
</dbReference>
<dbReference type="SMART" id="SM00487">
    <property type="entry name" value="DEXDc"/>
    <property type="match status" value="1"/>
</dbReference>
<name>A0A2I1IQ05_9ACTO</name>
<dbReference type="EMBL" id="PKKO01000001">
    <property type="protein sequence ID" value="PKY73208.1"/>
    <property type="molecule type" value="Genomic_DNA"/>
</dbReference>
<sequence length="934" mass="104277">MFYLGGCAVKTVADLAAFDALLDSYRALSDSERLKGNYLEQLTRQYLLNDAQMKRQFCEVWLWKDWPDRAGRPDCGIDLVAQGRDGSLAAVQCKFYAPGYHIQKSDLDSFLSESGKAPFSRRIYVETTGETWSANAESAIEGQQIPVTRVGLTDFRTSNIDWSTFQKSDPSAGVAVLPQKTLRNHQARALADVFKGFETHDRGTLVMACGTGKTFTSLKIAEHLVELNGGTAKVLFMVPSLALMTQTLSEWSAECSEMLHSWAVCSDTKVNRRKTDDLTDIAAVDLKIPPTTNGADLAKSAAAASTEDGLHVVFATYQSIDVVTAAQKAGMDDFDLIICDEAHRTTGVTLAGDNESHFVKIHSNNNVRSDRRLYMTATPRIFNENTRQKATEKDAVLASMDDQTIYGPIFHRLSFGQAVGEGLLTDYKVVVLAISEDQVSRIYQSVANDEGELPLTDMAKLVGCWNAMAKRRSGEIDVSYGQDTAPMRRAVAFAKDIKTSKRIAHDFADLVRIHLQDLDNTDTTDNLGVQCQHVDGTMNAIERGEKLDWLKEGESSKDSPVCRVLTNARCLSEGVDVPTLDAVFFLNPRRSQVDVIQAVGRVMRKAEGKEFGYIVLPVAIPAGMSPEEALADNQRFKATWQVLQAIRAHDERFDNTINKIEFNTSSPENIIVDMVNLPRPAQSQDIGQMETPPQKGEREPRPQQAAFTFPVEEWKDAVYSKIVKKVGTRLYWDDWSKDIADIAARYINLIENLLENQQHKDLFGEFTSALRSTLNPQISNAEAVEMLAQHIITKPLFDAMFPDQTFTEQNPVSRAMQKMLDALATDKVFEKEREPLESFYKTMVSRIEDIDNIAGKQRIMVTLYDRFFSKAFPTMADRLGIVFTPIEVVDYILHSADDALYAAFGKHLGDRGVSIIETFMPQRIQTRANYDLAA</sequence>
<proteinExistence type="predicted"/>
<dbReference type="InterPro" id="IPR053980">
    <property type="entry name" value="ISP_coupler"/>
</dbReference>
<evidence type="ECO:0000259" key="2">
    <source>
        <dbReference type="PROSITE" id="PS51192"/>
    </source>
</evidence>
<evidence type="ECO:0000313" key="3">
    <source>
        <dbReference type="EMBL" id="PKY73208.1"/>
    </source>
</evidence>
<dbReference type="SUPFAM" id="SSF52540">
    <property type="entry name" value="P-loop containing nucleoside triphosphate hydrolases"/>
    <property type="match status" value="1"/>
</dbReference>
<dbReference type="InterPro" id="IPR014001">
    <property type="entry name" value="Helicase_ATP-bd"/>
</dbReference>
<organism evidence="3 4">
    <name type="scientific">Winkia neuii</name>
    <dbReference type="NCBI Taxonomy" id="33007"/>
    <lineage>
        <taxon>Bacteria</taxon>
        <taxon>Bacillati</taxon>
        <taxon>Actinomycetota</taxon>
        <taxon>Actinomycetes</taxon>
        <taxon>Actinomycetales</taxon>
        <taxon>Actinomycetaceae</taxon>
        <taxon>Winkia</taxon>
    </lineage>
</organism>
<dbReference type="Proteomes" id="UP000235122">
    <property type="component" value="Unassembled WGS sequence"/>
</dbReference>
<dbReference type="GO" id="GO:0005524">
    <property type="term" value="F:ATP binding"/>
    <property type="evidence" value="ECO:0007669"/>
    <property type="project" value="InterPro"/>
</dbReference>
<dbReference type="InterPro" id="IPR006935">
    <property type="entry name" value="Helicase/UvrB_N"/>
</dbReference>
<dbReference type="InterPro" id="IPR011335">
    <property type="entry name" value="Restrct_endonuc-II-like"/>
</dbReference>
<dbReference type="Gene3D" id="3.40.50.300">
    <property type="entry name" value="P-loop containing nucleotide triphosphate hydrolases"/>
    <property type="match status" value="2"/>
</dbReference>
<dbReference type="InterPro" id="IPR001650">
    <property type="entry name" value="Helicase_C-like"/>
</dbReference>
<dbReference type="SUPFAM" id="SSF52980">
    <property type="entry name" value="Restriction endonuclease-like"/>
    <property type="match status" value="1"/>
</dbReference>
<dbReference type="AlphaFoldDB" id="A0A2I1IQ05"/>
<dbReference type="InterPro" id="IPR039442">
    <property type="entry name" value="Mrr-like_dom"/>
</dbReference>
<feature type="region of interest" description="Disordered" evidence="1">
    <location>
        <begin position="681"/>
        <end position="702"/>
    </location>
</feature>
<dbReference type="GO" id="GO:0005829">
    <property type="term" value="C:cytosol"/>
    <property type="evidence" value="ECO:0007669"/>
    <property type="project" value="TreeGrafter"/>
</dbReference>
<keyword evidence="4" id="KW-1185">Reference proteome</keyword>
<dbReference type="Pfam" id="PF22240">
    <property type="entry name" value="ISP_coupler"/>
    <property type="match status" value="1"/>
</dbReference>
<gene>
    <name evidence="3" type="ORF">CYJ19_01055</name>
</gene>
<dbReference type="Pfam" id="PF00271">
    <property type="entry name" value="Helicase_C"/>
    <property type="match status" value="1"/>
</dbReference>
<dbReference type="Pfam" id="PF13156">
    <property type="entry name" value="Mrr_cat_2"/>
    <property type="match status" value="1"/>
</dbReference>
<accession>A0A2I1IQ05</accession>
<reference evidence="3 4" key="1">
    <citation type="submission" date="2017-12" db="EMBL/GenBank/DDBJ databases">
        <title>Phylogenetic diversity of female urinary microbiome.</title>
        <authorList>
            <person name="Thomas-White K."/>
            <person name="Wolfe A.J."/>
        </authorList>
    </citation>
    <scope>NUCLEOTIDE SEQUENCE [LARGE SCALE GENOMIC DNA]</scope>
    <source>
        <strain evidence="3 4">UMB0402</strain>
    </source>
</reference>
<dbReference type="InterPro" id="IPR027417">
    <property type="entry name" value="P-loop_NTPase"/>
</dbReference>
<dbReference type="PANTHER" id="PTHR47396:SF1">
    <property type="entry name" value="ATP-DEPENDENT HELICASE IRC3-RELATED"/>
    <property type="match status" value="1"/>
</dbReference>
<dbReference type="PANTHER" id="PTHR47396">
    <property type="entry name" value="TYPE I RESTRICTION ENZYME ECOKI R PROTEIN"/>
    <property type="match status" value="1"/>
</dbReference>
<dbReference type="STRING" id="33007.HMPREF3198_00842"/>
<dbReference type="SMART" id="SM00490">
    <property type="entry name" value="HELICc"/>
    <property type="match status" value="1"/>
</dbReference>
<evidence type="ECO:0000256" key="1">
    <source>
        <dbReference type="SAM" id="MobiDB-lite"/>
    </source>
</evidence>
<evidence type="ECO:0000313" key="4">
    <source>
        <dbReference type="Proteomes" id="UP000235122"/>
    </source>
</evidence>
<dbReference type="CDD" id="cd22333">
    <property type="entry name" value="LlaBIII_nuclease-like"/>
    <property type="match status" value="1"/>
</dbReference>
<dbReference type="GO" id="GO:0003677">
    <property type="term" value="F:DNA binding"/>
    <property type="evidence" value="ECO:0007669"/>
    <property type="project" value="InterPro"/>
</dbReference>